<keyword evidence="1" id="KW-0812">Transmembrane</keyword>
<name>A0A4Y9AAV5_9BACI</name>
<feature type="transmembrane region" description="Helical" evidence="1">
    <location>
        <begin position="94"/>
        <end position="115"/>
    </location>
</feature>
<comment type="caution">
    <text evidence="2">The sequence shown here is derived from an EMBL/GenBank/DDBJ whole genome shotgun (WGS) entry which is preliminary data.</text>
</comment>
<protein>
    <recommendedName>
        <fullName evidence="4">Integral inner membrane protein</fullName>
    </recommendedName>
</protein>
<proteinExistence type="predicted"/>
<sequence>MFKRFFMVLLTLLIAVAAVLLAAKHPTGPNTVSYDEPVGLWLSIGMIIVLFIPPLILSLFSNRIARIISVVYQAFVVMSFLGLIPIGLLIPDSIAVSVIALIGFLISIASVVVSLKTNSNKEVTR</sequence>
<organism evidence="2 3">
    <name type="scientific">Lentibacillus salicampi</name>
    <dbReference type="NCBI Taxonomy" id="175306"/>
    <lineage>
        <taxon>Bacteria</taxon>
        <taxon>Bacillati</taxon>
        <taxon>Bacillota</taxon>
        <taxon>Bacilli</taxon>
        <taxon>Bacillales</taxon>
        <taxon>Bacillaceae</taxon>
        <taxon>Lentibacillus</taxon>
    </lineage>
</organism>
<evidence type="ECO:0000313" key="2">
    <source>
        <dbReference type="EMBL" id="TFJ92923.1"/>
    </source>
</evidence>
<feature type="transmembrane region" description="Helical" evidence="1">
    <location>
        <begin position="67"/>
        <end position="88"/>
    </location>
</feature>
<keyword evidence="1" id="KW-0472">Membrane</keyword>
<dbReference type="EMBL" id="SRHY01000013">
    <property type="protein sequence ID" value="TFJ92923.1"/>
    <property type="molecule type" value="Genomic_DNA"/>
</dbReference>
<evidence type="ECO:0008006" key="4">
    <source>
        <dbReference type="Google" id="ProtNLM"/>
    </source>
</evidence>
<evidence type="ECO:0000256" key="1">
    <source>
        <dbReference type="SAM" id="Phobius"/>
    </source>
</evidence>
<reference evidence="2 3" key="1">
    <citation type="submission" date="2019-03" db="EMBL/GenBank/DDBJ databases">
        <title>Genome sequence of Lentibacillus salicampi ATCC BAA-719.</title>
        <authorList>
            <person name="Maclea K.S."/>
            <person name="Simoes Junior M."/>
        </authorList>
    </citation>
    <scope>NUCLEOTIDE SEQUENCE [LARGE SCALE GENOMIC DNA]</scope>
    <source>
        <strain evidence="2 3">ATCC BAA-719</strain>
    </source>
</reference>
<feature type="transmembrane region" description="Helical" evidence="1">
    <location>
        <begin position="38"/>
        <end position="60"/>
    </location>
</feature>
<dbReference type="RefSeq" id="WP_135109968.1">
    <property type="nucleotide sequence ID" value="NZ_SRHY01000013.1"/>
</dbReference>
<accession>A0A4Y9AAV5</accession>
<keyword evidence="1" id="KW-1133">Transmembrane helix</keyword>
<dbReference type="AlphaFoldDB" id="A0A4Y9AAV5"/>
<gene>
    <name evidence="2" type="ORF">E4U82_09530</name>
</gene>
<dbReference type="Proteomes" id="UP000298484">
    <property type="component" value="Unassembled WGS sequence"/>
</dbReference>
<dbReference type="OrthoDB" id="2357074at2"/>
<evidence type="ECO:0000313" key="3">
    <source>
        <dbReference type="Proteomes" id="UP000298484"/>
    </source>
</evidence>
<keyword evidence="3" id="KW-1185">Reference proteome</keyword>